<dbReference type="AlphaFoldDB" id="A0AAE1TAI8"/>
<name>A0AAE1TAI8_9FABA</name>
<dbReference type="PANTHER" id="PTHR45786:SF74">
    <property type="entry name" value="ATP-DEPENDENT DNA HELICASE"/>
    <property type="match status" value="1"/>
</dbReference>
<evidence type="ECO:0000313" key="2">
    <source>
        <dbReference type="Proteomes" id="UP001293593"/>
    </source>
</evidence>
<comment type="caution">
    <text evidence="1">The sequence shown here is derived from an EMBL/GenBank/DDBJ whole genome shotgun (WGS) entry which is preliminary data.</text>
</comment>
<dbReference type="Proteomes" id="UP001293593">
    <property type="component" value="Unassembled WGS sequence"/>
</dbReference>
<accession>A0AAE1TAI8</accession>
<organism evidence="1 2">
    <name type="scientific">Acacia crassicarpa</name>
    <name type="common">northern wattle</name>
    <dbReference type="NCBI Taxonomy" id="499986"/>
    <lineage>
        <taxon>Eukaryota</taxon>
        <taxon>Viridiplantae</taxon>
        <taxon>Streptophyta</taxon>
        <taxon>Embryophyta</taxon>
        <taxon>Tracheophyta</taxon>
        <taxon>Spermatophyta</taxon>
        <taxon>Magnoliopsida</taxon>
        <taxon>eudicotyledons</taxon>
        <taxon>Gunneridae</taxon>
        <taxon>Pentapetalae</taxon>
        <taxon>rosids</taxon>
        <taxon>fabids</taxon>
        <taxon>Fabales</taxon>
        <taxon>Fabaceae</taxon>
        <taxon>Caesalpinioideae</taxon>
        <taxon>mimosoid clade</taxon>
        <taxon>Acacieae</taxon>
        <taxon>Acacia</taxon>
    </lineage>
</organism>
<dbReference type="EMBL" id="JAWXYG010000003">
    <property type="protein sequence ID" value="KAK4278627.1"/>
    <property type="molecule type" value="Genomic_DNA"/>
</dbReference>
<reference evidence="1" key="1">
    <citation type="submission" date="2023-10" db="EMBL/GenBank/DDBJ databases">
        <title>Chromosome-level genome of the transformable northern wattle, Acacia crassicarpa.</title>
        <authorList>
            <person name="Massaro I."/>
            <person name="Sinha N.R."/>
            <person name="Poethig S."/>
            <person name="Leichty A.R."/>
        </authorList>
    </citation>
    <scope>NUCLEOTIDE SEQUENCE</scope>
    <source>
        <strain evidence="1">Acra3RX</strain>
        <tissue evidence="1">Leaf</tissue>
    </source>
</reference>
<sequence length="103" mass="11584">MGGKVNHSINVSGGGPYSFVLSNQNHHLIGSLLLTSGNPPVYTQLYIYNTDNEKITNKCFTLFPLLFNRDVGVEHMDPEIVEMLKACLDKHNYVVRNYRKAAT</sequence>
<keyword evidence="2" id="KW-1185">Reference proteome</keyword>
<gene>
    <name evidence="1" type="ORF">QN277_016450</name>
</gene>
<evidence type="ECO:0000313" key="1">
    <source>
        <dbReference type="EMBL" id="KAK4278627.1"/>
    </source>
</evidence>
<protein>
    <submittedName>
        <fullName evidence="1">Uncharacterized protein</fullName>
    </submittedName>
</protein>
<proteinExistence type="predicted"/>
<dbReference type="PANTHER" id="PTHR45786">
    <property type="entry name" value="DNA BINDING PROTEIN-LIKE"/>
    <property type="match status" value="1"/>
</dbReference>